<dbReference type="PROSITE" id="PS50112">
    <property type="entry name" value="PAS"/>
    <property type="match status" value="2"/>
</dbReference>
<dbReference type="Pfam" id="PF00989">
    <property type="entry name" value="PAS"/>
    <property type="match status" value="1"/>
</dbReference>
<dbReference type="PANTHER" id="PTHR43304">
    <property type="entry name" value="PHYTOCHROME-LIKE PROTEIN CPH1"/>
    <property type="match status" value="1"/>
</dbReference>
<dbReference type="InterPro" id="IPR013767">
    <property type="entry name" value="PAS_fold"/>
</dbReference>
<proteinExistence type="predicted"/>
<dbReference type="InterPro" id="IPR000700">
    <property type="entry name" value="PAS-assoc_C"/>
</dbReference>
<feature type="domain" description="PAS" evidence="6">
    <location>
        <begin position="491"/>
        <end position="536"/>
    </location>
</feature>
<comment type="catalytic activity">
    <reaction evidence="1">
        <text>ATP + protein L-histidine = ADP + protein N-phospho-L-histidine.</text>
        <dbReference type="EC" id="2.7.13.3"/>
    </reaction>
</comment>
<sequence length="691" mass="77746">MRATDIPRTAQSDHEETESCSVWICGPGGEALSLPDSCPGLIGTPLEVCRGPEWVESLHPEDLDAVVTGWKECLAAGTPWRCNYRIRDPDGEYRAVASAGVPVRDTAGRVLFWVGINVDLIGRTKNSGVLRAVSSIVEWSGVSLDETLRVAAAVLPAGWLSPEDAAVRITVEGREYLSPDFTETPWRRESPILVRGRTVGKVEVYCRHERCLDGGGPVLADGRRLIDAVGARLGRIVEQVQAAAVSEERYRFLYEQMLESYTLYEVVRDSEGNPVDYRIVELNEKAAGVFCRGREELVGRRLFDVFPAISEGARDLYGEVAERGAPMRRRLQEPGSGRWYDLYIFRPEAGRLAVVGQEITGQKKAEQALRESEERFRGIFEQAGTGIALIDPEEWIREVNPAFVRIFGYSEEELCTMRFVDLVHPAEREDAGDILGESVPREGRYVTKDGRTVWGRLTTSPLRDREGRELVIAMVEDVTGRREMQNALLASEERFRMIAQRNFDMIFICHAERGITYISPAVTRILGYAPEEMTGRRCREYLIGKTLPGWQQMRRRVARGESVEGFIVEFRRKDGTAAAIEMNCSPITEDGVATGVQVVGRDVSDRRRHEALRLQAFEQIEQNIEQFAVLADHIRLPLQVILGTADLLDDGPASEKIRAQVERINGIVKQLDEGWVESREIREFLRRNELV</sequence>
<evidence type="ECO:0000259" key="7">
    <source>
        <dbReference type="PROSITE" id="PS50113"/>
    </source>
</evidence>
<dbReference type="Proteomes" id="UP001281203">
    <property type="component" value="Unassembled WGS sequence"/>
</dbReference>
<dbReference type="SMART" id="SM00388">
    <property type="entry name" value="HisKA"/>
    <property type="match status" value="1"/>
</dbReference>
<feature type="domain" description="PAC" evidence="7">
    <location>
        <begin position="80"/>
        <end position="132"/>
    </location>
</feature>
<evidence type="ECO:0000313" key="9">
    <source>
        <dbReference type="Proteomes" id="UP001281203"/>
    </source>
</evidence>
<dbReference type="InterPro" id="IPR003661">
    <property type="entry name" value="HisK_dim/P_dom"/>
</dbReference>
<dbReference type="EMBL" id="WBKO01000002">
    <property type="protein sequence ID" value="MDV2482135.1"/>
    <property type="molecule type" value="Genomic_DNA"/>
</dbReference>
<dbReference type="SMART" id="SM00086">
    <property type="entry name" value="PAC"/>
    <property type="match status" value="3"/>
</dbReference>
<accession>A0ABU3X2Y9</accession>
<evidence type="ECO:0000256" key="3">
    <source>
        <dbReference type="ARBA" id="ARBA00022553"/>
    </source>
</evidence>
<keyword evidence="9" id="KW-1185">Reference proteome</keyword>
<dbReference type="NCBIfam" id="TIGR00229">
    <property type="entry name" value="sensory_box"/>
    <property type="match status" value="2"/>
</dbReference>
<evidence type="ECO:0000256" key="1">
    <source>
        <dbReference type="ARBA" id="ARBA00000085"/>
    </source>
</evidence>
<dbReference type="InterPro" id="IPR013655">
    <property type="entry name" value="PAS_fold_3"/>
</dbReference>
<dbReference type="CDD" id="cd00130">
    <property type="entry name" value="PAS"/>
    <property type="match status" value="3"/>
</dbReference>
<feature type="domain" description="PAC" evidence="7">
    <location>
        <begin position="439"/>
        <end position="490"/>
    </location>
</feature>
<dbReference type="Pfam" id="PF08448">
    <property type="entry name" value="PAS_4"/>
    <property type="match status" value="2"/>
</dbReference>
<dbReference type="InterPro" id="IPR052162">
    <property type="entry name" value="Sensor_kinase/Photoreceptor"/>
</dbReference>
<reference evidence="8 9" key="1">
    <citation type="submission" date="2019-10" db="EMBL/GenBank/DDBJ databases">
        <title>Isolation and characterization of Methanoculleus sp. Wushi-C6 from a hot spring well.</title>
        <authorList>
            <person name="Chen S.-C."/>
            <person name="Lan Z.-H."/>
            <person name="You Y.-T."/>
            <person name="Lai M.-C."/>
        </authorList>
    </citation>
    <scope>NUCLEOTIDE SEQUENCE [LARGE SCALE GENOMIC DNA]</scope>
    <source>
        <strain evidence="8 9">Wushi-C6</strain>
    </source>
</reference>
<evidence type="ECO:0000256" key="4">
    <source>
        <dbReference type="ARBA" id="ARBA00022679"/>
    </source>
</evidence>
<dbReference type="PANTHER" id="PTHR43304:SF1">
    <property type="entry name" value="PAC DOMAIN-CONTAINING PROTEIN"/>
    <property type="match status" value="1"/>
</dbReference>
<gene>
    <name evidence="8" type="ORF">F8E02_09020</name>
</gene>
<organism evidence="8 9">
    <name type="scientific">Methanoculleus caldifontis</name>
    <dbReference type="NCBI Taxonomy" id="2651577"/>
    <lineage>
        <taxon>Archaea</taxon>
        <taxon>Methanobacteriati</taxon>
        <taxon>Methanobacteriota</taxon>
        <taxon>Stenosarchaea group</taxon>
        <taxon>Methanomicrobia</taxon>
        <taxon>Methanomicrobiales</taxon>
        <taxon>Methanomicrobiaceae</taxon>
        <taxon>Methanoculleus</taxon>
    </lineage>
</organism>
<keyword evidence="3" id="KW-0597">Phosphoprotein</keyword>
<dbReference type="CDD" id="cd00082">
    <property type="entry name" value="HisKA"/>
    <property type="match status" value="1"/>
</dbReference>
<dbReference type="Gene3D" id="3.30.450.20">
    <property type="entry name" value="PAS domain"/>
    <property type="match status" value="4"/>
</dbReference>
<dbReference type="SMART" id="SM00091">
    <property type="entry name" value="PAS"/>
    <property type="match status" value="4"/>
</dbReference>
<evidence type="ECO:0000256" key="5">
    <source>
        <dbReference type="ARBA" id="ARBA00022777"/>
    </source>
</evidence>
<name>A0ABU3X2Y9_9EURY</name>
<dbReference type="PROSITE" id="PS50113">
    <property type="entry name" value="PAC"/>
    <property type="match status" value="2"/>
</dbReference>
<dbReference type="InterPro" id="IPR000014">
    <property type="entry name" value="PAS"/>
</dbReference>
<keyword evidence="4" id="KW-0808">Transferase</keyword>
<dbReference type="InterPro" id="IPR013656">
    <property type="entry name" value="PAS_4"/>
</dbReference>
<dbReference type="InterPro" id="IPR001610">
    <property type="entry name" value="PAC"/>
</dbReference>
<evidence type="ECO:0000313" key="8">
    <source>
        <dbReference type="EMBL" id="MDV2482135.1"/>
    </source>
</evidence>
<feature type="domain" description="PAS" evidence="6">
    <location>
        <begin position="372"/>
        <end position="442"/>
    </location>
</feature>
<dbReference type="InterPro" id="IPR035965">
    <property type="entry name" value="PAS-like_dom_sf"/>
</dbReference>
<dbReference type="SUPFAM" id="SSF55785">
    <property type="entry name" value="PYP-like sensor domain (PAS domain)"/>
    <property type="match status" value="4"/>
</dbReference>
<protein>
    <recommendedName>
        <fullName evidence="2">histidine kinase</fullName>
        <ecNumber evidence="2">2.7.13.3</ecNumber>
    </recommendedName>
</protein>
<dbReference type="EC" id="2.7.13.3" evidence="2"/>
<dbReference type="Pfam" id="PF08447">
    <property type="entry name" value="PAS_3"/>
    <property type="match status" value="1"/>
</dbReference>
<comment type="caution">
    <text evidence="8">The sequence shown here is derived from an EMBL/GenBank/DDBJ whole genome shotgun (WGS) entry which is preliminary data.</text>
</comment>
<evidence type="ECO:0000256" key="2">
    <source>
        <dbReference type="ARBA" id="ARBA00012438"/>
    </source>
</evidence>
<evidence type="ECO:0000259" key="6">
    <source>
        <dbReference type="PROSITE" id="PS50112"/>
    </source>
</evidence>
<dbReference type="RefSeq" id="WP_317065198.1">
    <property type="nucleotide sequence ID" value="NZ_WBKO01000002.1"/>
</dbReference>
<keyword evidence="5" id="KW-0418">Kinase</keyword>